<dbReference type="PANTHER" id="PTHR11319:SF35">
    <property type="entry name" value="OUTER MEMBRANE PROTEIN PMPC-RELATED"/>
    <property type="match status" value="1"/>
</dbReference>
<evidence type="ECO:0000313" key="2">
    <source>
        <dbReference type="EMBL" id="CAJ1388301.1"/>
    </source>
</evidence>
<feature type="transmembrane region" description="Helical" evidence="1">
    <location>
        <begin position="1077"/>
        <end position="1099"/>
    </location>
</feature>
<dbReference type="Proteomes" id="UP001178507">
    <property type="component" value="Unassembled WGS sequence"/>
</dbReference>
<sequence length="1160" mass="123451">MLRFLAAVACHAAGGARISGLGNEANEGGHIPSCAGGSLQLRGTYKVTSEILIEENCEVHGDKALLLLEKPLHFLGNVTFTGVFEFLGVGHVGPQARCVDVEGHASFMQAKAKFADCGSMQTEDGGGLYVQRSLRVRFSRLSFRNCQAEYGGGILVAGGMLSMGSELFFSFCQAIEGAGVFAYGHVVINAGQATFEHGVAKLGGGGGLFLKNGSLTTGGHLSFKNCTAQTGGGLYMPTEPGVLTQSGGTMTFTDCTSSMGEGGGLFARDVNQGRAGRMHFLRCKALSSAGGGINAVHGDLRGLATFKKVEARYGGAIRVEETLVLKGNVSIRTSRAQSGGALHAGRVAVKGGVTFVQDASTLIEGAGIWANSLELHSGELHFKDCHAGTGGVIKILVMFRQFSGRVTISNASGSHLGAIATEWLLMESGFIQISNVLIRDKDAFGGAISSNKGIVIGELATLLIENASSAGPGGAISATFFVSLGNLTVKNAEAGQAGGALYVRAERFSTLLTTFTDTRTRSLAVNMASRYLNGTRTLASIALNLVSLLGPTSFEACRAQWGGAIYTPGEVQLATTARFVDCAARDVRSGAAISAHHVSSETDLFLANCSSPEGGVIVASGNVNLPNVEFINSSVPQVVCYNFTASRLRFSGGAGAMLLGQIRSTEEVLCDNGLEGNVDVYKTECRPCRSGYFQFRGPVKIVKTTVFGHECIKVPRASFPLADGLGIRPGFMVDRSNLSLSLHCPNQMACPGGNITTNGWTPMCVDGYAGHGCAKCNQETHGRAVNDPFACTKCSQSQSMKVLQWARFVFQHSVLFAVSASGVIFSGQESYKSTILTNQLMSYVAVCMPVLSTVSNSRSFRQLTETLQVVIEALSIPVDIANSGGSDGQSVQCLLGYVGIPKTLYNADMLVLLLALFFLLCLARLVDMCSAIVVTGNCYLPRLCFAFGRHLVCYRMEMERSGGQLVCGFQEDLSVPRPLAVALVASAFLLGCGSWMYLIRSQIHSPGISYLTTPYTEECTMWEVTVLARKMLILLVSAVWPSTLYPAMQMEFITLILIAALVATLRTDPYVSKDWNLTEEILLVLALLMVTATSCFHANETDWARSEASQNFTLLVIVVLALGPALVMSLRITLALIREVREMFADEVKEVQVIEGEKMS</sequence>
<dbReference type="InterPro" id="IPR011050">
    <property type="entry name" value="Pectin_lyase_fold/virulence"/>
</dbReference>
<keyword evidence="1" id="KW-0472">Membrane</keyword>
<keyword evidence="1" id="KW-0812">Transmembrane</keyword>
<evidence type="ECO:0000256" key="1">
    <source>
        <dbReference type="SAM" id="Phobius"/>
    </source>
</evidence>
<name>A0AA36IIB2_9DINO</name>
<dbReference type="SUPFAM" id="SSF51126">
    <property type="entry name" value="Pectin lyase-like"/>
    <property type="match status" value="1"/>
</dbReference>
<dbReference type="AlphaFoldDB" id="A0AA36IIB2"/>
<protein>
    <submittedName>
        <fullName evidence="2">Uncharacterized protein</fullName>
    </submittedName>
</protein>
<gene>
    <name evidence="2" type="ORF">EVOR1521_LOCUS14200</name>
</gene>
<feature type="transmembrane region" description="Helical" evidence="1">
    <location>
        <begin position="979"/>
        <end position="999"/>
    </location>
</feature>
<feature type="transmembrane region" description="Helical" evidence="1">
    <location>
        <begin position="1046"/>
        <end position="1065"/>
    </location>
</feature>
<evidence type="ECO:0000313" key="3">
    <source>
        <dbReference type="Proteomes" id="UP001178507"/>
    </source>
</evidence>
<feature type="transmembrane region" description="Helical" evidence="1">
    <location>
        <begin position="910"/>
        <end position="933"/>
    </location>
</feature>
<keyword evidence="3" id="KW-1185">Reference proteome</keyword>
<comment type="caution">
    <text evidence="2">The sequence shown here is derived from an EMBL/GenBank/DDBJ whole genome shotgun (WGS) entry which is preliminary data.</text>
</comment>
<dbReference type="EMBL" id="CAUJNA010001668">
    <property type="protein sequence ID" value="CAJ1388301.1"/>
    <property type="molecule type" value="Genomic_DNA"/>
</dbReference>
<keyword evidence="1" id="KW-1133">Transmembrane helix</keyword>
<organism evidence="2 3">
    <name type="scientific">Effrenium voratum</name>
    <dbReference type="NCBI Taxonomy" id="2562239"/>
    <lineage>
        <taxon>Eukaryota</taxon>
        <taxon>Sar</taxon>
        <taxon>Alveolata</taxon>
        <taxon>Dinophyceae</taxon>
        <taxon>Suessiales</taxon>
        <taxon>Symbiodiniaceae</taxon>
        <taxon>Effrenium</taxon>
    </lineage>
</organism>
<feature type="transmembrane region" description="Helical" evidence="1">
    <location>
        <begin position="1111"/>
        <end position="1134"/>
    </location>
</feature>
<accession>A0AA36IIB2</accession>
<dbReference type="PANTHER" id="PTHR11319">
    <property type="entry name" value="G PROTEIN-COUPLED RECEPTOR-RELATED"/>
    <property type="match status" value="1"/>
</dbReference>
<reference evidence="2" key="1">
    <citation type="submission" date="2023-08" db="EMBL/GenBank/DDBJ databases">
        <authorList>
            <person name="Chen Y."/>
            <person name="Shah S."/>
            <person name="Dougan E. K."/>
            <person name="Thang M."/>
            <person name="Chan C."/>
        </authorList>
    </citation>
    <scope>NUCLEOTIDE SEQUENCE</scope>
</reference>
<proteinExistence type="predicted"/>